<dbReference type="PANTHER" id="PTHR16222">
    <property type="entry name" value="ADP-RIBOSYLGLYCOHYDROLASE"/>
    <property type="match status" value="1"/>
</dbReference>
<evidence type="ECO:0000313" key="4">
    <source>
        <dbReference type="EMBL" id="ATU19874.1"/>
    </source>
</evidence>
<evidence type="ECO:0000256" key="2">
    <source>
        <dbReference type="ARBA" id="ARBA00022801"/>
    </source>
</evidence>
<dbReference type="InterPro" id="IPR036705">
    <property type="entry name" value="Ribosyl_crysJ1_sf"/>
</dbReference>
<feature type="binding site" evidence="3">
    <location>
        <position position="55"/>
    </location>
    <ligand>
        <name>Mg(2+)</name>
        <dbReference type="ChEBI" id="CHEBI:18420"/>
        <label>1</label>
    </ligand>
</feature>
<feature type="binding site" evidence="3">
    <location>
        <position position="230"/>
    </location>
    <ligand>
        <name>Mg(2+)</name>
        <dbReference type="ChEBI" id="CHEBI:18420"/>
        <label>1</label>
    </ligand>
</feature>
<feature type="binding site" evidence="3">
    <location>
        <position position="53"/>
    </location>
    <ligand>
        <name>Mg(2+)</name>
        <dbReference type="ChEBI" id="CHEBI:18420"/>
        <label>1</label>
    </ligand>
</feature>
<keyword evidence="3" id="KW-0460">Magnesium</keyword>
<dbReference type="KEGG" id="bcho:BcFMB_01785"/>
<dbReference type="PANTHER" id="PTHR16222:SF24">
    <property type="entry name" value="ADP-RIBOSYLHYDROLASE ARH3"/>
    <property type="match status" value="1"/>
</dbReference>
<sequence>MVFQHQALLRPAIYGVAVGDALGVPYEFMARGGFRCTDMVGYGSHRQPAGTWSDDTSMTLATVDSLRQNDGRVDVDDMRRRFVMWLCDGMYAIDGNVFDCGITVREALRRGVGRDGERSNGNGSLMRILPLAFTDATDDEVRAVSAITHAHATSMDACVAYVHAARALLNGADPREAASTAGYADIWEQPVSAIRSTGYVLHTLPAALWCLTTTGSYADCVRAAVNLGEDTDTTAAVAGGLAAIQYHGGSGDVSRDWLERLRGREIIESVLPA</sequence>
<feature type="binding site" evidence="3">
    <location>
        <position position="233"/>
    </location>
    <ligand>
        <name>Mg(2+)</name>
        <dbReference type="ChEBI" id="CHEBI:18420"/>
        <label>1</label>
    </ligand>
</feature>
<name>A0A2D3D492_9BIFI</name>
<keyword evidence="3" id="KW-0479">Metal-binding</keyword>
<organism evidence="4 5">
    <name type="scientific">Bifidobacterium choerinum</name>
    <dbReference type="NCBI Taxonomy" id="35760"/>
    <lineage>
        <taxon>Bacteria</taxon>
        <taxon>Bacillati</taxon>
        <taxon>Actinomycetota</taxon>
        <taxon>Actinomycetes</taxon>
        <taxon>Bifidobacteriales</taxon>
        <taxon>Bifidobacteriaceae</taxon>
        <taxon>Bifidobacterium</taxon>
    </lineage>
</organism>
<comment type="similarity">
    <text evidence="1">Belongs to the ADP-ribosylglycohydrolase family.</text>
</comment>
<keyword evidence="2 4" id="KW-0378">Hydrolase</keyword>
<protein>
    <submittedName>
        <fullName evidence="4">ADP-ribosylglycohydrolase</fullName>
    </submittedName>
</protein>
<comment type="cofactor">
    <cofactor evidence="3">
        <name>Mg(2+)</name>
        <dbReference type="ChEBI" id="CHEBI:18420"/>
    </cofactor>
    <text evidence="3">Binds 2 magnesium ions per subunit.</text>
</comment>
<dbReference type="Pfam" id="PF03747">
    <property type="entry name" value="ADP_ribosyl_GH"/>
    <property type="match status" value="1"/>
</dbReference>
<dbReference type="RefSeq" id="WP_099720885.1">
    <property type="nucleotide sequence ID" value="NZ_CP018044.1"/>
</dbReference>
<dbReference type="Gene3D" id="1.10.4080.10">
    <property type="entry name" value="ADP-ribosylation/Crystallin J1"/>
    <property type="match status" value="1"/>
</dbReference>
<evidence type="ECO:0000256" key="1">
    <source>
        <dbReference type="ARBA" id="ARBA00010702"/>
    </source>
</evidence>
<dbReference type="GO" id="GO:0016787">
    <property type="term" value="F:hydrolase activity"/>
    <property type="evidence" value="ECO:0007669"/>
    <property type="project" value="UniProtKB-KW"/>
</dbReference>
<evidence type="ECO:0000313" key="5">
    <source>
        <dbReference type="Proteomes" id="UP000229907"/>
    </source>
</evidence>
<reference evidence="4 5" key="1">
    <citation type="submission" date="2016-11" db="EMBL/GenBank/DDBJ databases">
        <title>complete genome sequence of Bifidobacterium choerinum strain FMB-1.</title>
        <authorList>
            <person name="Park C.-S."/>
            <person name="Jung D.-H."/>
            <person name="Choi D.-S."/>
        </authorList>
    </citation>
    <scope>NUCLEOTIDE SEQUENCE [LARGE SCALE GENOMIC DNA]</scope>
    <source>
        <strain evidence="4 5">FMB-1</strain>
    </source>
</reference>
<gene>
    <name evidence="4" type="ORF">BcFMB_01785</name>
</gene>
<dbReference type="SUPFAM" id="SSF101478">
    <property type="entry name" value="ADP-ribosylglycohydrolase"/>
    <property type="match status" value="1"/>
</dbReference>
<dbReference type="InterPro" id="IPR005502">
    <property type="entry name" value="Ribosyl_crysJ1"/>
</dbReference>
<feature type="binding site" evidence="3">
    <location>
        <position position="232"/>
    </location>
    <ligand>
        <name>Mg(2+)</name>
        <dbReference type="ChEBI" id="CHEBI:18420"/>
        <label>1</label>
    </ligand>
</feature>
<feature type="binding site" evidence="3">
    <location>
        <position position="54"/>
    </location>
    <ligand>
        <name>Mg(2+)</name>
        <dbReference type="ChEBI" id="CHEBI:18420"/>
        <label>1</label>
    </ligand>
</feature>
<dbReference type="GO" id="GO:0046872">
    <property type="term" value="F:metal ion binding"/>
    <property type="evidence" value="ECO:0007669"/>
    <property type="project" value="UniProtKB-KW"/>
</dbReference>
<dbReference type="InterPro" id="IPR050792">
    <property type="entry name" value="ADP-ribosylglycohydrolase"/>
</dbReference>
<dbReference type="EMBL" id="CP018044">
    <property type="protein sequence ID" value="ATU19874.1"/>
    <property type="molecule type" value="Genomic_DNA"/>
</dbReference>
<accession>A0A2D3D492</accession>
<dbReference type="Proteomes" id="UP000229907">
    <property type="component" value="Chromosome"/>
</dbReference>
<dbReference type="AlphaFoldDB" id="A0A2D3D492"/>
<proteinExistence type="inferred from homology"/>
<evidence type="ECO:0000256" key="3">
    <source>
        <dbReference type="PIRSR" id="PIRSR605502-1"/>
    </source>
</evidence>